<dbReference type="OrthoDB" id="5180054at2"/>
<gene>
    <name evidence="1" type="ordered locus">AM1_2903</name>
</gene>
<dbReference type="RefSeq" id="WP_012163338.1">
    <property type="nucleotide sequence ID" value="NC_009925.1"/>
</dbReference>
<dbReference type="InterPro" id="IPR011009">
    <property type="entry name" value="Kinase-like_dom_sf"/>
</dbReference>
<reference evidence="1 2" key="1">
    <citation type="journal article" date="2008" name="Proc. Natl. Acad. Sci. U.S.A.">
        <title>Niche adaptation and genome expansion in the chlorophyll d-producing cyanobacterium Acaryochloris marina.</title>
        <authorList>
            <person name="Swingley W.D."/>
            <person name="Chen M."/>
            <person name="Cheung P.C."/>
            <person name="Conrad A.L."/>
            <person name="Dejesa L.C."/>
            <person name="Hao J."/>
            <person name="Honchak B.M."/>
            <person name="Karbach L.E."/>
            <person name="Kurdoglu A."/>
            <person name="Lahiri S."/>
            <person name="Mastrian S.D."/>
            <person name="Miyashita H."/>
            <person name="Page L."/>
            <person name="Ramakrishna P."/>
            <person name="Satoh S."/>
            <person name="Sattley W.M."/>
            <person name="Shimada Y."/>
            <person name="Taylor H.L."/>
            <person name="Tomo T."/>
            <person name="Tsuchiya T."/>
            <person name="Wang Z.T."/>
            <person name="Raymond J."/>
            <person name="Mimuro M."/>
            <person name="Blankenship R.E."/>
            <person name="Touchman J.W."/>
        </authorList>
    </citation>
    <scope>NUCLEOTIDE SEQUENCE [LARGE SCALE GENOMIC DNA]</scope>
    <source>
        <strain evidence="2">MBIC 11017</strain>
    </source>
</reference>
<dbReference type="Proteomes" id="UP000000268">
    <property type="component" value="Chromosome"/>
</dbReference>
<dbReference type="KEGG" id="amr:AM1_2903"/>
<dbReference type="AlphaFoldDB" id="B0CBB7"/>
<evidence type="ECO:0000313" key="2">
    <source>
        <dbReference type="Proteomes" id="UP000000268"/>
    </source>
</evidence>
<dbReference type="HOGENOM" id="CLU_631358_0_0_3"/>
<dbReference type="SUPFAM" id="SSF56112">
    <property type="entry name" value="Protein kinase-like (PK-like)"/>
    <property type="match status" value="1"/>
</dbReference>
<name>B0CBB7_ACAM1</name>
<protein>
    <recommendedName>
        <fullName evidence="3">Aminoglycoside phosphotransferase domain-containing protein</fullName>
    </recommendedName>
</protein>
<organism evidence="1 2">
    <name type="scientific">Acaryochloris marina (strain MBIC 11017)</name>
    <dbReference type="NCBI Taxonomy" id="329726"/>
    <lineage>
        <taxon>Bacteria</taxon>
        <taxon>Bacillati</taxon>
        <taxon>Cyanobacteriota</taxon>
        <taxon>Cyanophyceae</taxon>
        <taxon>Acaryochloridales</taxon>
        <taxon>Acaryochloridaceae</taxon>
        <taxon>Acaryochloris</taxon>
    </lineage>
</organism>
<dbReference type="STRING" id="329726.AM1_2903"/>
<proteinExistence type="predicted"/>
<dbReference type="EMBL" id="CP000828">
    <property type="protein sequence ID" value="ABW27902.1"/>
    <property type="molecule type" value="Genomic_DNA"/>
</dbReference>
<accession>B0CBB7</accession>
<sequence length="407" mass="45927">MSDQLLYQIQTLQFSDQAAANALLKDFVNDNFPFNVEQVQVRPSAVSLNSINGFLHTVEGDKLFFKTHVEPQSLIHEYYNSTIMAEAGYPIIQPIFSSTEWGKQLLVYEFFEFPSLFDVARQIETGQRGGTDRIVALQEKADQALWDIYQQTLQPLSAEDHADVPIHQLFIHRLVGGRYHEFYAGKEVKLPGQTLNFDQLAQLTWQINGIPYRDTLADIIQTASQKLNPTATPSVVGHGDAHNGNVFVDEGTETLIYFDPAFAGRHSPFLDLTKPIFHNVFAIWLYFPQEIAKDLSINVEISADRIQVDHDFQPSAIRLGFLQSKLKHVLQPLLDHLKAAGQLPDTWRQELKLALFCCPFLTMNLCDTQRFPPEITLLGLSLAVEMGSFSSSEDQSLLDTTLDQLSA</sequence>
<evidence type="ECO:0008006" key="3">
    <source>
        <dbReference type="Google" id="ProtNLM"/>
    </source>
</evidence>
<keyword evidence="2" id="KW-1185">Reference proteome</keyword>
<dbReference type="eggNOG" id="COG2334">
    <property type="taxonomic scope" value="Bacteria"/>
</dbReference>
<evidence type="ECO:0000313" key="1">
    <source>
        <dbReference type="EMBL" id="ABW27902.1"/>
    </source>
</evidence>